<dbReference type="UniPathway" id="UPA00219"/>
<gene>
    <name evidence="10" type="primary">murF</name>
    <name evidence="14" type="ORF">BSOLF_2258</name>
</gene>
<dbReference type="InterPro" id="IPR005863">
    <property type="entry name" value="UDP-N-AcMur_synth"/>
</dbReference>
<keyword evidence="9 10" id="KW-0961">Cell wall biogenesis/degradation</keyword>
<proteinExistence type="inferred from homology"/>
<dbReference type="GO" id="GO:0009252">
    <property type="term" value="P:peptidoglycan biosynthetic process"/>
    <property type="evidence" value="ECO:0007669"/>
    <property type="project" value="UniProtKB-UniRule"/>
</dbReference>
<evidence type="ECO:0000259" key="13">
    <source>
        <dbReference type="Pfam" id="PF08245"/>
    </source>
</evidence>
<dbReference type="InterPro" id="IPR004101">
    <property type="entry name" value="Mur_ligase_C"/>
</dbReference>
<feature type="domain" description="Mur ligase N-terminal catalytic" evidence="11">
    <location>
        <begin position="32"/>
        <end position="92"/>
    </location>
</feature>
<dbReference type="GO" id="GO:0008766">
    <property type="term" value="F:UDP-N-acetylmuramoylalanyl-D-glutamyl-2,6-diaminopimelate-D-alanyl-D-alanine ligase activity"/>
    <property type="evidence" value="ECO:0007669"/>
    <property type="project" value="RHEA"/>
</dbReference>
<evidence type="ECO:0000256" key="7">
    <source>
        <dbReference type="ARBA" id="ARBA00022984"/>
    </source>
</evidence>
<keyword evidence="6 10" id="KW-0133">Cell shape</keyword>
<evidence type="ECO:0000313" key="14">
    <source>
        <dbReference type="EMBL" id="PTQ57107.1"/>
    </source>
</evidence>
<comment type="function">
    <text evidence="10">Involved in cell wall formation. Catalyzes the final step in the synthesis of UDP-N-acetylmuramoyl-pentapeptide, the precursor of murein.</text>
</comment>
<dbReference type="EC" id="6.3.2.10" evidence="10"/>
<dbReference type="InterPro" id="IPR013221">
    <property type="entry name" value="Mur_ligase_cen"/>
</dbReference>
<dbReference type="Pfam" id="PF02875">
    <property type="entry name" value="Mur_ligase_C"/>
    <property type="match status" value="1"/>
</dbReference>
<dbReference type="Proteomes" id="UP000244338">
    <property type="component" value="Unassembled WGS sequence"/>
</dbReference>
<dbReference type="Gene3D" id="3.40.1190.10">
    <property type="entry name" value="Mur-like, catalytic domain"/>
    <property type="match status" value="1"/>
</dbReference>
<dbReference type="PANTHER" id="PTHR43024:SF1">
    <property type="entry name" value="UDP-N-ACETYLMURAMOYL-TRIPEPTIDE--D-ALANYL-D-ALANINE LIGASE"/>
    <property type="match status" value="1"/>
</dbReference>
<keyword evidence="5 10" id="KW-0067">ATP-binding</keyword>
<evidence type="ECO:0000256" key="6">
    <source>
        <dbReference type="ARBA" id="ARBA00022960"/>
    </source>
</evidence>
<dbReference type="Gene3D" id="3.40.1390.10">
    <property type="entry name" value="MurE/MurF, N-terminal domain"/>
    <property type="match status" value="1"/>
</dbReference>
<dbReference type="GO" id="GO:0005737">
    <property type="term" value="C:cytoplasm"/>
    <property type="evidence" value="ECO:0007669"/>
    <property type="project" value="UniProtKB-SubCell"/>
</dbReference>
<dbReference type="SUPFAM" id="SSF53244">
    <property type="entry name" value="MurD-like peptide ligases, peptide-binding domain"/>
    <property type="match status" value="1"/>
</dbReference>
<comment type="subcellular location">
    <subcellularLocation>
        <location evidence="10">Cytoplasm</location>
    </subcellularLocation>
</comment>
<evidence type="ECO:0000256" key="9">
    <source>
        <dbReference type="ARBA" id="ARBA00023316"/>
    </source>
</evidence>
<accession>A0A2R6Y348</accession>
<evidence type="ECO:0000256" key="10">
    <source>
        <dbReference type="HAMAP-Rule" id="MF_02019"/>
    </source>
</evidence>
<dbReference type="Gene3D" id="3.90.190.20">
    <property type="entry name" value="Mur ligase, C-terminal domain"/>
    <property type="match status" value="1"/>
</dbReference>
<organism evidence="14 15">
    <name type="scientific">Candidatus Carbonibacillus altaicus</name>
    <dbReference type="NCBI Taxonomy" id="2163959"/>
    <lineage>
        <taxon>Bacteria</taxon>
        <taxon>Bacillati</taxon>
        <taxon>Bacillota</taxon>
        <taxon>Bacilli</taxon>
        <taxon>Bacillales</taxon>
        <taxon>Candidatus Carbonibacillus</taxon>
    </lineage>
</organism>
<reference evidence="15" key="1">
    <citation type="journal article" date="2018" name="Sci. Rep.">
        <title>Lignite coal burning seam in the remote Altai Mountains harbors a hydrogen-driven thermophilic microbial community.</title>
        <authorList>
            <person name="Kadnikov V.V."/>
            <person name="Mardanov A.V."/>
            <person name="Ivasenko D.A."/>
            <person name="Antsiferov D.V."/>
            <person name="Beletsky A.V."/>
            <person name="Karnachuk O.V."/>
            <person name="Ravin N.V."/>
        </authorList>
    </citation>
    <scope>NUCLEOTIDE SEQUENCE [LARGE SCALE GENOMIC DNA]</scope>
</reference>
<evidence type="ECO:0000256" key="2">
    <source>
        <dbReference type="ARBA" id="ARBA00022598"/>
    </source>
</evidence>
<keyword evidence="7 10" id="KW-0573">Peptidoglycan synthesis</keyword>
<dbReference type="EMBL" id="PEBX01000013">
    <property type="protein sequence ID" value="PTQ57107.1"/>
    <property type="molecule type" value="Genomic_DNA"/>
</dbReference>
<protein>
    <recommendedName>
        <fullName evidence="10">UDP-N-acetylmuramoyl-tripeptide--D-alanyl-D-alanine ligase</fullName>
        <ecNumber evidence="10">6.3.2.10</ecNumber>
    </recommendedName>
    <alternativeName>
        <fullName evidence="10">D-alanyl-D-alanine-adding enzyme</fullName>
    </alternativeName>
</protein>
<keyword evidence="1 10" id="KW-0963">Cytoplasm</keyword>
<evidence type="ECO:0000256" key="3">
    <source>
        <dbReference type="ARBA" id="ARBA00022618"/>
    </source>
</evidence>
<keyword evidence="3 10" id="KW-0132">Cell division</keyword>
<dbReference type="PANTHER" id="PTHR43024">
    <property type="entry name" value="UDP-N-ACETYLMURAMOYL-TRIPEPTIDE--D-ALANYL-D-ALANINE LIGASE"/>
    <property type="match status" value="1"/>
</dbReference>
<evidence type="ECO:0000256" key="8">
    <source>
        <dbReference type="ARBA" id="ARBA00023306"/>
    </source>
</evidence>
<dbReference type="SUPFAM" id="SSF53623">
    <property type="entry name" value="MurD-like peptide ligases, catalytic domain"/>
    <property type="match status" value="1"/>
</dbReference>
<sequence>MQLTLSDVVRFCDGVYTGTEDIWVKMHALPLRGVSIDSRTVRPGDLFIPLLGTRHDGHDFALEALSKGARASLWQKDHGNPPAHQPFVIVENTLRSLKSLAMMVRNVSDVRVVAVTGSNGKTTTRTFIASVLSRRYRTHQSIGNFNNEIGLPLSILNMPDDTEVLVLEMGMNHEGEIASLSKLARPDQAIITNVGEAHIGYLGSREAIARAKSEIVLGMGSGGTLYIPYGERCGEALVRKSPYIQSFSGRILTCGLLHPADHGEMAGDAGTGPDRAPKDGPDVWGRLLEDRGLFGSTWEVGFRAESGRADTLTLKLFGSFYGHNALYAYAVGRYFGLSGDEIAQGLLEVLPPKGRMTVYTSPRGALFIDDSYNANPSSLRAALDALIRLDGYDKKVLALGDFGELGAHEAALYAELARGPWWSSLHVLLYGERVAKLYELLKGLTRPKTLAWYDREEDFVSALERYDRPRVALLFKASRAAGFDRLVASLLGGSS</sequence>
<evidence type="ECO:0000256" key="5">
    <source>
        <dbReference type="ARBA" id="ARBA00022840"/>
    </source>
</evidence>
<dbReference type="InterPro" id="IPR000713">
    <property type="entry name" value="Mur_ligase_N"/>
</dbReference>
<dbReference type="AlphaFoldDB" id="A0A2R6Y348"/>
<feature type="binding site" evidence="10">
    <location>
        <begin position="117"/>
        <end position="123"/>
    </location>
    <ligand>
        <name>ATP</name>
        <dbReference type="ChEBI" id="CHEBI:30616"/>
    </ligand>
</feature>
<comment type="similarity">
    <text evidence="10">Belongs to the MurCDEF family. MurF subfamily.</text>
</comment>
<keyword evidence="2 10" id="KW-0436">Ligase</keyword>
<name>A0A2R6Y348_9BACL</name>
<dbReference type="Pfam" id="PF01225">
    <property type="entry name" value="Mur_ligase"/>
    <property type="match status" value="1"/>
</dbReference>
<dbReference type="InterPro" id="IPR036565">
    <property type="entry name" value="Mur-like_cat_sf"/>
</dbReference>
<comment type="caution">
    <text evidence="14">The sequence shown here is derived from an EMBL/GenBank/DDBJ whole genome shotgun (WGS) entry which is preliminary data.</text>
</comment>
<dbReference type="GO" id="GO:0005524">
    <property type="term" value="F:ATP binding"/>
    <property type="evidence" value="ECO:0007669"/>
    <property type="project" value="UniProtKB-UniRule"/>
</dbReference>
<dbReference type="InterPro" id="IPR035911">
    <property type="entry name" value="MurE/MurF_N"/>
</dbReference>
<dbReference type="InterPro" id="IPR051046">
    <property type="entry name" value="MurCDEF_CellWall_CoF430Synth"/>
</dbReference>
<feature type="domain" description="Mur ligase C-terminal" evidence="12">
    <location>
        <begin position="354"/>
        <end position="478"/>
    </location>
</feature>
<dbReference type="Pfam" id="PF08245">
    <property type="entry name" value="Mur_ligase_M"/>
    <property type="match status" value="1"/>
</dbReference>
<keyword evidence="4 10" id="KW-0547">Nucleotide-binding</keyword>
<feature type="domain" description="Mur ligase central" evidence="13">
    <location>
        <begin position="115"/>
        <end position="240"/>
    </location>
</feature>
<keyword evidence="8 10" id="KW-0131">Cell cycle</keyword>
<dbReference type="SUPFAM" id="SSF63418">
    <property type="entry name" value="MurE/MurF N-terminal domain"/>
    <property type="match status" value="1"/>
</dbReference>
<evidence type="ECO:0000313" key="15">
    <source>
        <dbReference type="Proteomes" id="UP000244338"/>
    </source>
</evidence>
<evidence type="ECO:0000256" key="4">
    <source>
        <dbReference type="ARBA" id="ARBA00022741"/>
    </source>
</evidence>
<evidence type="ECO:0000259" key="11">
    <source>
        <dbReference type="Pfam" id="PF01225"/>
    </source>
</evidence>
<dbReference type="GO" id="GO:0071555">
    <property type="term" value="P:cell wall organization"/>
    <property type="evidence" value="ECO:0007669"/>
    <property type="project" value="UniProtKB-KW"/>
</dbReference>
<comment type="catalytic activity">
    <reaction evidence="10">
        <text>D-alanyl-D-alanine + UDP-N-acetyl-alpha-D-muramoyl-L-alanyl-gamma-D-glutamyl-meso-2,6-diaminopimelate + ATP = UDP-N-acetyl-alpha-D-muramoyl-L-alanyl-gamma-D-glutamyl-meso-2,6-diaminopimeloyl-D-alanyl-D-alanine + ADP + phosphate + H(+)</text>
        <dbReference type="Rhea" id="RHEA:28374"/>
        <dbReference type="ChEBI" id="CHEBI:15378"/>
        <dbReference type="ChEBI" id="CHEBI:30616"/>
        <dbReference type="ChEBI" id="CHEBI:43474"/>
        <dbReference type="ChEBI" id="CHEBI:57822"/>
        <dbReference type="ChEBI" id="CHEBI:61386"/>
        <dbReference type="ChEBI" id="CHEBI:83905"/>
        <dbReference type="ChEBI" id="CHEBI:456216"/>
        <dbReference type="EC" id="6.3.2.10"/>
    </reaction>
</comment>
<evidence type="ECO:0000259" key="12">
    <source>
        <dbReference type="Pfam" id="PF02875"/>
    </source>
</evidence>
<dbReference type="GO" id="GO:0008360">
    <property type="term" value="P:regulation of cell shape"/>
    <property type="evidence" value="ECO:0007669"/>
    <property type="project" value="UniProtKB-KW"/>
</dbReference>
<evidence type="ECO:0000256" key="1">
    <source>
        <dbReference type="ARBA" id="ARBA00022490"/>
    </source>
</evidence>
<dbReference type="GO" id="GO:0051301">
    <property type="term" value="P:cell division"/>
    <property type="evidence" value="ECO:0007669"/>
    <property type="project" value="UniProtKB-KW"/>
</dbReference>
<comment type="pathway">
    <text evidence="10">Cell wall biogenesis; peptidoglycan biosynthesis.</text>
</comment>
<dbReference type="InterPro" id="IPR036615">
    <property type="entry name" value="Mur_ligase_C_dom_sf"/>
</dbReference>
<dbReference type="GO" id="GO:0047480">
    <property type="term" value="F:UDP-N-acetylmuramoyl-tripeptide-D-alanyl-D-alanine ligase activity"/>
    <property type="evidence" value="ECO:0007669"/>
    <property type="project" value="UniProtKB-UniRule"/>
</dbReference>
<dbReference type="HAMAP" id="MF_02019">
    <property type="entry name" value="MurF"/>
    <property type="match status" value="1"/>
</dbReference>